<feature type="compositionally biased region" description="Basic and acidic residues" evidence="1">
    <location>
        <begin position="81"/>
        <end position="91"/>
    </location>
</feature>
<reference evidence="3" key="1">
    <citation type="submission" date="2023-06" db="EMBL/GenBank/DDBJ databases">
        <authorList>
            <consortium name="Lawrence Berkeley National Laboratory"/>
            <person name="Ahrendt S."/>
            <person name="Sahu N."/>
            <person name="Indic B."/>
            <person name="Wong-Bajracharya J."/>
            <person name="Merenyi Z."/>
            <person name="Ke H.-M."/>
            <person name="Monk M."/>
            <person name="Kocsube S."/>
            <person name="Drula E."/>
            <person name="Lipzen A."/>
            <person name="Balint B."/>
            <person name="Henrissat B."/>
            <person name="Andreopoulos B."/>
            <person name="Martin F.M."/>
            <person name="Harder C.B."/>
            <person name="Rigling D."/>
            <person name="Ford K.L."/>
            <person name="Foster G.D."/>
            <person name="Pangilinan J."/>
            <person name="Papanicolaou A."/>
            <person name="Barry K."/>
            <person name="LaButti K."/>
            <person name="Viragh M."/>
            <person name="Koriabine M."/>
            <person name="Yan M."/>
            <person name="Riley R."/>
            <person name="Champramary S."/>
            <person name="Plett K.L."/>
            <person name="Tsai I.J."/>
            <person name="Slot J."/>
            <person name="Sipos G."/>
            <person name="Plett J."/>
            <person name="Nagy L.G."/>
            <person name="Grigoriev I.V."/>
        </authorList>
    </citation>
    <scope>NUCLEOTIDE SEQUENCE</scope>
    <source>
        <strain evidence="3">FPL87.14</strain>
    </source>
</reference>
<name>A0AA39J5D9_9AGAR</name>
<accession>A0AA39J5D9</accession>
<evidence type="ECO:0000256" key="2">
    <source>
        <dbReference type="SAM" id="Phobius"/>
    </source>
</evidence>
<organism evidence="3 4">
    <name type="scientific">Armillaria borealis</name>
    <dbReference type="NCBI Taxonomy" id="47425"/>
    <lineage>
        <taxon>Eukaryota</taxon>
        <taxon>Fungi</taxon>
        <taxon>Dikarya</taxon>
        <taxon>Basidiomycota</taxon>
        <taxon>Agaricomycotina</taxon>
        <taxon>Agaricomycetes</taxon>
        <taxon>Agaricomycetidae</taxon>
        <taxon>Agaricales</taxon>
        <taxon>Marasmiineae</taxon>
        <taxon>Physalacriaceae</taxon>
        <taxon>Armillaria</taxon>
    </lineage>
</organism>
<dbReference type="Proteomes" id="UP001175226">
    <property type="component" value="Unassembled WGS sequence"/>
</dbReference>
<comment type="caution">
    <text evidence="3">The sequence shown here is derived from an EMBL/GenBank/DDBJ whole genome shotgun (WGS) entry which is preliminary data.</text>
</comment>
<dbReference type="AlphaFoldDB" id="A0AA39J5D9"/>
<evidence type="ECO:0000256" key="1">
    <source>
        <dbReference type="SAM" id="MobiDB-lite"/>
    </source>
</evidence>
<dbReference type="EMBL" id="JAUEPT010000062">
    <property type="protein sequence ID" value="KAK0435551.1"/>
    <property type="molecule type" value="Genomic_DNA"/>
</dbReference>
<gene>
    <name evidence="3" type="ORF">EV421DRAFT_1740202</name>
</gene>
<keyword evidence="2" id="KW-0472">Membrane</keyword>
<keyword evidence="4" id="KW-1185">Reference proteome</keyword>
<sequence>MWLWWKERIGRRYVTSQSLFALDLYVHDDLTSSLFAFLLTATFVALTIRASILTFRRRKVVRSSLFPIVNTRTHNGAAHISRGDEDTHDRAEEIDEAPSGNGGVWVITESTVYRSQEHQGTPSKKSIPRYRRSCVDLGDESLELSTSPARRSSSFDAHSCCNVIVESDDRRSLALHMWRGRCGSASTSLLELKPRSSEVFNSCSNLYRFSFADSDAWSAKRRKLAVPFWFKDRLGLL</sequence>
<protein>
    <submittedName>
        <fullName evidence="3">Uncharacterized protein</fullName>
    </submittedName>
</protein>
<evidence type="ECO:0000313" key="3">
    <source>
        <dbReference type="EMBL" id="KAK0435551.1"/>
    </source>
</evidence>
<proteinExistence type="predicted"/>
<keyword evidence="2" id="KW-1133">Transmembrane helix</keyword>
<evidence type="ECO:0000313" key="4">
    <source>
        <dbReference type="Proteomes" id="UP001175226"/>
    </source>
</evidence>
<feature type="transmembrane region" description="Helical" evidence="2">
    <location>
        <begin position="34"/>
        <end position="55"/>
    </location>
</feature>
<feature type="region of interest" description="Disordered" evidence="1">
    <location>
        <begin position="78"/>
        <end position="98"/>
    </location>
</feature>
<keyword evidence="2" id="KW-0812">Transmembrane</keyword>